<comment type="caution">
    <text evidence="1">The sequence shown here is derived from an EMBL/GenBank/DDBJ whole genome shotgun (WGS) entry which is preliminary data.</text>
</comment>
<sequence>VETQYGSLTVKADRSWIYTAVNSADHEQPDYETSLDDSFTYQVIDNDGDLIGNSATQVITVTDTVPEYDD</sequence>
<gene>
    <name evidence="1" type="ORF">V6256_16085</name>
</gene>
<dbReference type="InterPro" id="IPR010221">
    <property type="entry name" value="VCBS_dom"/>
</dbReference>
<dbReference type="Proteomes" id="UP001369082">
    <property type="component" value="Unassembled WGS sequence"/>
</dbReference>
<keyword evidence="2" id="KW-1185">Reference proteome</keyword>
<dbReference type="RefSeq" id="WP_341599197.1">
    <property type="nucleotide sequence ID" value="NZ_JBAKAZ010000437.1"/>
</dbReference>
<organism evidence="1 2">
    <name type="scientific">Psychromonas aquatilis</name>
    <dbReference type="NCBI Taxonomy" id="2005072"/>
    <lineage>
        <taxon>Bacteria</taxon>
        <taxon>Pseudomonadati</taxon>
        <taxon>Pseudomonadota</taxon>
        <taxon>Gammaproteobacteria</taxon>
        <taxon>Alteromonadales</taxon>
        <taxon>Psychromonadaceae</taxon>
        <taxon>Psychromonas</taxon>
    </lineage>
</organism>
<feature type="non-terminal residue" evidence="1">
    <location>
        <position position="1"/>
    </location>
</feature>
<feature type="non-terminal residue" evidence="1">
    <location>
        <position position="70"/>
    </location>
</feature>
<evidence type="ECO:0000313" key="2">
    <source>
        <dbReference type="Proteomes" id="UP001369082"/>
    </source>
</evidence>
<proteinExistence type="predicted"/>
<protein>
    <submittedName>
        <fullName evidence="1">VCBS domain-containing protein</fullName>
    </submittedName>
</protein>
<reference evidence="1 2" key="1">
    <citation type="submission" date="2024-02" db="EMBL/GenBank/DDBJ databases">
        <title>Bacteria isolated from the canopy kelp, Nereocystis luetkeana.</title>
        <authorList>
            <person name="Pfister C.A."/>
            <person name="Younker I.T."/>
            <person name="Light S.H."/>
        </authorList>
    </citation>
    <scope>NUCLEOTIDE SEQUENCE [LARGE SCALE GENOMIC DNA]</scope>
    <source>
        <strain evidence="1 2">TI.1.05</strain>
    </source>
</reference>
<dbReference type="NCBIfam" id="TIGR01965">
    <property type="entry name" value="VCBS_repeat"/>
    <property type="match status" value="1"/>
</dbReference>
<name>A0ABU9GUT5_9GAMM</name>
<evidence type="ECO:0000313" key="1">
    <source>
        <dbReference type="EMBL" id="MEL0631082.1"/>
    </source>
</evidence>
<accession>A0ABU9GUT5</accession>
<dbReference type="EMBL" id="JBAKAZ010000437">
    <property type="protein sequence ID" value="MEL0631082.1"/>
    <property type="molecule type" value="Genomic_DNA"/>
</dbReference>
<dbReference type="Pfam" id="PF17963">
    <property type="entry name" value="Big_9"/>
    <property type="match status" value="1"/>
</dbReference>